<reference evidence="2" key="2">
    <citation type="submission" date="2015-01" db="EMBL/GenBank/DDBJ databases">
        <title>Evolutionary Origins and Diversification of the Mycorrhizal Mutualists.</title>
        <authorList>
            <consortium name="DOE Joint Genome Institute"/>
            <consortium name="Mycorrhizal Genomics Consortium"/>
            <person name="Kohler A."/>
            <person name="Kuo A."/>
            <person name="Nagy L.G."/>
            <person name="Floudas D."/>
            <person name="Copeland A."/>
            <person name="Barry K.W."/>
            <person name="Cichocki N."/>
            <person name="Veneault-Fourrey C."/>
            <person name="LaButti K."/>
            <person name="Lindquist E.A."/>
            <person name="Lipzen A."/>
            <person name="Lundell T."/>
            <person name="Morin E."/>
            <person name="Murat C."/>
            <person name="Riley R."/>
            <person name="Ohm R."/>
            <person name="Sun H."/>
            <person name="Tunlid A."/>
            <person name="Henrissat B."/>
            <person name="Grigoriev I.V."/>
            <person name="Hibbett D.S."/>
            <person name="Martin F."/>
        </authorList>
    </citation>
    <scope>NUCLEOTIDE SEQUENCE [LARGE SCALE GENOMIC DNA]</scope>
    <source>
        <strain evidence="2">LaAM-08-1</strain>
    </source>
</reference>
<proteinExistence type="predicted"/>
<dbReference type="EMBL" id="KN838613">
    <property type="protein sequence ID" value="KIK01041.1"/>
    <property type="molecule type" value="Genomic_DNA"/>
</dbReference>
<sequence>MGDNPSTSENPTIFKTPSISLIKTHEGTITKVTGDGLTGPNWVTWHMQMMSLLALCEVEPYILGEISQPKKEEDPVGLDNWKKNDNYAKHLITQNVADESWHNLEAIYEDKSQETAIALILNLWHTTAEEDDNISNHLTTLKKYWERLNLVDNSNFKILEVQFKIAIISSLPPSWDNFM</sequence>
<accession>A0A0C9X7N3</accession>
<protein>
    <recommendedName>
        <fullName evidence="3">Retrotransposon Copia-like N-terminal domain-containing protein</fullName>
    </recommendedName>
</protein>
<organism evidence="1 2">
    <name type="scientific">Laccaria amethystina LaAM-08-1</name>
    <dbReference type="NCBI Taxonomy" id="1095629"/>
    <lineage>
        <taxon>Eukaryota</taxon>
        <taxon>Fungi</taxon>
        <taxon>Dikarya</taxon>
        <taxon>Basidiomycota</taxon>
        <taxon>Agaricomycotina</taxon>
        <taxon>Agaricomycetes</taxon>
        <taxon>Agaricomycetidae</taxon>
        <taxon>Agaricales</taxon>
        <taxon>Agaricineae</taxon>
        <taxon>Hydnangiaceae</taxon>
        <taxon>Laccaria</taxon>
    </lineage>
</organism>
<keyword evidence="2" id="KW-1185">Reference proteome</keyword>
<gene>
    <name evidence="1" type="ORF">K443DRAFT_7194</name>
</gene>
<reference evidence="1 2" key="1">
    <citation type="submission" date="2014-04" db="EMBL/GenBank/DDBJ databases">
        <authorList>
            <consortium name="DOE Joint Genome Institute"/>
            <person name="Kuo A."/>
            <person name="Kohler A."/>
            <person name="Nagy L.G."/>
            <person name="Floudas D."/>
            <person name="Copeland A."/>
            <person name="Barry K.W."/>
            <person name="Cichocki N."/>
            <person name="Veneault-Fourrey C."/>
            <person name="LaButti K."/>
            <person name="Lindquist E.A."/>
            <person name="Lipzen A."/>
            <person name="Lundell T."/>
            <person name="Morin E."/>
            <person name="Murat C."/>
            <person name="Sun H."/>
            <person name="Tunlid A."/>
            <person name="Henrissat B."/>
            <person name="Grigoriev I.V."/>
            <person name="Hibbett D.S."/>
            <person name="Martin F."/>
            <person name="Nordberg H.P."/>
            <person name="Cantor M.N."/>
            <person name="Hua S.X."/>
        </authorList>
    </citation>
    <scope>NUCLEOTIDE SEQUENCE [LARGE SCALE GENOMIC DNA]</scope>
    <source>
        <strain evidence="1 2">LaAM-08-1</strain>
    </source>
</reference>
<dbReference type="OrthoDB" id="3035327at2759"/>
<evidence type="ECO:0000313" key="2">
    <source>
        <dbReference type="Proteomes" id="UP000054477"/>
    </source>
</evidence>
<evidence type="ECO:0008006" key="3">
    <source>
        <dbReference type="Google" id="ProtNLM"/>
    </source>
</evidence>
<dbReference type="AlphaFoldDB" id="A0A0C9X7N3"/>
<name>A0A0C9X7N3_9AGAR</name>
<evidence type="ECO:0000313" key="1">
    <source>
        <dbReference type="EMBL" id="KIK01041.1"/>
    </source>
</evidence>
<dbReference type="Pfam" id="PF14223">
    <property type="entry name" value="Retrotran_gag_2"/>
    <property type="match status" value="1"/>
</dbReference>
<dbReference type="Proteomes" id="UP000054477">
    <property type="component" value="Unassembled WGS sequence"/>
</dbReference>
<dbReference type="HOGENOM" id="CLU_1503670_0_0_1"/>